<dbReference type="Proteomes" id="UP000291892">
    <property type="component" value="Unassembled WGS sequence"/>
</dbReference>
<name>A0AAE8Q554_9HYPH</name>
<evidence type="ECO:0000313" key="1">
    <source>
        <dbReference type="EMBL" id="TBF00412.1"/>
    </source>
</evidence>
<dbReference type="AlphaFoldDB" id="A0AAE8Q554"/>
<proteinExistence type="predicted"/>
<organism evidence="1 2">
    <name type="scientific">Rhizobium ruizarguesonis</name>
    <dbReference type="NCBI Taxonomy" id="2081791"/>
    <lineage>
        <taxon>Bacteria</taxon>
        <taxon>Pseudomonadati</taxon>
        <taxon>Pseudomonadota</taxon>
        <taxon>Alphaproteobacteria</taxon>
        <taxon>Hyphomicrobiales</taxon>
        <taxon>Rhizobiaceae</taxon>
        <taxon>Rhizobium/Agrobacterium group</taxon>
        <taxon>Rhizobium</taxon>
    </lineage>
</organism>
<sequence>MHAGTPTLNEDIHFHCVSTSTDPDESRADTYFDNIEDAKDFAEIRAGKFAAVWLWERAKIVGREGYDDVWIAYWWNNLLAKDYGYGPPEGRGRGWANWMDAPLPTDLRNSTCEYLPLDTKAPPDV</sequence>
<comment type="caution">
    <text evidence="1">The sequence shown here is derived from an EMBL/GenBank/DDBJ whole genome shotgun (WGS) entry which is preliminary data.</text>
</comment>
<gene>
    <name evidence="1" type="ORF">ELG94_39810</name>
</gene>
<reference evidence="1 2" key="1">
    <citation type="submission" date="2019-02" db="EMBL/GenBank/DDBJ databases">
        <title>The genomic architecture of introgression among sibling species of bacteria.</title>
        <authorList>
            <person name="Cavassim M.I.A."/>
            <person name="Moeskjaer S."/>
            <person name="Moslemi C."/>
            <person name="Fields B."/>
            <person name="Bachmann A."/>
            <person name="Vilhjalmsson B."/>
            <person name="Schierup M.H."/>
            <person name="Young J.P.W."/>
            <person name="Andersen S.U."/>
        </authorList>
    </citation>
    <scope>NUCLEOTIDE SEQUENCE [LARGE SCALE GENOMIC DNA]</scope>
    <source>
        <strain evidence="1 2">SM42</strain>
    </source>
</reference>
<dbReference type="RefSeq" id="WP_130775989.1">
    <property type="nucleotide sequence ID" value="NZ_SIKX01000012.1"/>
</dbReference>
<accession>A0AAE8Q554</accession>
<protein>
    <submittedName>
        <fullName evidence="1">Uncharacterized protein</fullName>
    </submittedName>
</protein>
<dbReference type="EMBL" id="SIKX01000012">
    <property type="protein sequence ID" value="TBF00412.1"/>
    <property type="molecule type" value="Genomic_DNA"/>
</dbReference>
<evidence type="ECO:0000313" key="2">
    <source>
        <dbReference type="Proteomes" id="UP000291892"/>
    </source>
</evidence>